<dbReference type="AlphaFoldDB" id="A0A6J1WHQ5"/>
<dbReference type="Gene3D" id="2.10.90.10">
    <property type="entry name" value="Cystine-knot cytokines"/>
    <property type="match status" value="1"/>
</dbReference>
<gene>
    <name evidence="4" type="primary">LOC113514053</name>
</gene>
<dbReference type="InterPro" id="IPR032104">
    <property type="entry name" value="Spaetzle"/>
</dbReference>
<sequence length="184" mass="21016">MSVKILYLIICAIAATAHGKPSNYNYVNATLPEDCKKNYCFTKTQHYPTELIDSMLVDLDNSISVDTDTTTKRIGDDIDSNDCEKNSYYQPIYQIIDENDRVRYVVQSKKFKQVLRVEECMLPGRLTTDSIHFTDTQLQYIHLACEETYLDYAFLVLSLDSTKIESVKTKGGIPVSCACKVRRL</sequence>
<feature type="chain" id="PRO_5046843107" evidence="1">
    <location>
        <begin position="20"/>
        <end position="184"/>
    </location>
</feature>
<evidence type="ECO:0000313" key="4">
    <source>
        <dbReference type="RefSeq" id="XP_026753835.2"/>
    </source>
</evidence>
<dbReference type="KEGG" id="gmw:113514053"/>
<proteinExistence type="predicted"/>
<keyword evidence="1" id="KW-0732">Signal</keyword>
<feature type="domain" description="Spaetzle" evidence="2">
    <location>
        <begin position="86"/>
        <end position="181"/>
    </location>
</feature>
<dbReference type="GeneID" id="113514053"/>
<reference evidence="4" key="1">
    <citation type="submission" date="2025-08" db="UniProtKB">
        <authorList>
            <consortium name="RefSeq"/>
        </authorList>
    </citation>
    <scope>IDENTIFICATION</scope>
    <source>
        <tissue evidence="4">Whole larvae</tissue>
    </source>
</reference>
<name>A0A6J1WHQ5_GALME</name>
<dbReference type="RefSeq" id="XP_026753835.2">
    <property type="nucleotide sequence ID" value="XM_026898034.3"/>
</dbReference>
<dbReference type="InParanoid" id="A0A6J1WHQ5"/>
<keyword evidence="3" id="KW-1185">Reference proteome</keyword>
<dbReference type="Pfam" id="PF16077">
    <property type="entry name" value="Spaetzle"/>
    <property type="match status" value="1"/>
</dbReference>
<evidence type="ECO:0000256" key="1">
    <source>
        <dbReference type="SAM" id="SignalP"/>
    </source>
</evidence>
<dbReference type="InterPro" id="IPR029034">
    <property type="entry name" value="Cystine-knot_cytokine"/>
</dbReference>
<accession>A0A6J1WHQ5</accession>
<dbReference type="Proteomes" id="UP001652740">
    <property type="component" value="Unplaced"/>
</dbReference>
<evidence type="ECO:0000259" key="2">
    <source>
        <dbReference type="Pfam" id="PF16077"/>
    </source>
</evidence>
<feature type="signal peptide" evidence="1">
    <location>
        <begin position="1"/>
        <end position="19"/>
    </location>
</feature>
<dbReference type="SUPFAM" id="SSF57501">
    <property type="entry name" value="Cystine-knot cytokines"/>
    <property type="match status" value="1"/>
</dbReference>
<organism evidence="3 4">
    <name type="scientific">Galleria mellonella</name>
    <name type="common">Greater wax moth</name>
    <dbReference type="NCBI Taxonomy" id="7137"/>
    <lineage>
        <taxon>Eukaryota</taxon>
        <taxon>Metazoa</taxon>
        <taxon>Ecdysozoa</taxon>
        <taxon>Arthropoda</taxon>
        <taxon>Hexapoda</taxon>
        <taxon>Insecta</taxon>
        <taxon>Pterygota</taxon>
        <taxon>Neoptera</taxon>
        <taxon>Endopterygota</taxon>
        <taxon>Lepidoptera</taxon>
        <taxon>Glossata</taxon>
        <taxon>Ditrysia</taxon>
        <taxon>Pyraloidea</taxon>
        <taxon>Pyralidae</taxon>
        <taxon>Galleriinae</taxon>
        <taxon>Galleria</taxon>
    </lineage>
</organism>
<evidence type="ECO:0000313" key="3">
    <source>
        <dbReference type="Proteomes" id="UP001652740"/>
    </source>
</evidence>
<protein>
    <submittedName>
        <fullName evidence="4">Uncharacterized protein LOC113514053</fullName>
    </submittedName>
</protein>